<dbReference type="RefSeq" id="WP_100712984.1">
    <property type="nucleotide sequence ID" value="NZ_NPDY01000003.1"/>
</dbReference>
<dbReference type="Proteomes" id="UP000231990">
    <property type="component" value="Unassembled WGS sequence"/>
</dbReference>
<organism evidence="2 4">
    <name type="scientific">Leptospira perolatii</name>
    <dbReference type="NCBI Taxonomy" id="2023191"/>
    <lineage>
        <taxon>Bacteria</taxon>
        <taxon>Pseudomonadati</taxon>
        <taxon>Spirochaetota</taxon>
        <taxon>Spirochaetia</taxon>
        <taxon>Leptospirales</taxon>
        <taxon>Leptospiraceae</taxon>
        <taxon>Leptospira</taxon>
    </lineage>
</organism>
<dbReference type="EMBL" id="NPDZ01000002">
    <property type="protein sequence ID" value="PJZ74251.1"/>
    <property type="molecule type" value="Genomic_DNA"/>
</dbReference>
<comment type="caution">
    <text evidence="2">The sequence shown here is derived from an EMBL/GenBank/DDBJ whole genome shotgun (WGS) entry which is preliminary data.</text>
</comment>
<proteinExistence type="predicted"/>
<keyword evidence="3" id="KW-1185">Reference proteome</keyword>
<protein>
    <recommendedName>
        <fullName evidence="5">Tetratricopeptide repeat protein</fullName>
    </recommendedName>
</protein>
<evidence type="ECO:0008006" key="5">
    <source>
        <dbReference type="Google" id="ProtNLM"/>
    </source>
</evidence>
<evidence type="ECO:0000313" key="4">
    <source>
        <dbReference type="Proteomes" id="UP000231990"/>
    </source>
</evidence>
<dbReference type="OrthoDB" id="344838at2"/>
<gene>
    <name evidence="1" type="ORF">CH360_05320</name>
    <name evidence="2" type="ORF">CH373_04900</name>
</gene>
<accession>A0A2M9ZQM1</accession>
<evidence type="ECO:0000313" key="2">
    <source>
        <dbReference type="EMBL" id="PJZ74251.1"/>
    </source>
</evidence>
<evidence type="ECO:0000313" key="3">
    <source>
        <dbReference type="Proteomes" id="UP000231962"/>
    </source>
</evidence>
<sequence length="490" mass="54776">MNRNFLILAIFVLSVFFILIAEAILSIKMLELRVQLTKSQIMNYEFSSEVLKHKFRQMLGSQQDITQEIYTSAMESRVLNSDILGSDAKLGINETIGLGIVNLVRKLSLKSFLKLSEDHRRIVKLQFAFLMEKNQLCKIASEKYSELEEEFSGSGGDDLSFVYLHNAYCIALLGDQPKAIQKLEEILRRQPGTHFAESASILISVLRESSRQQEEINSSSSSELEKARALYLSGQYALALDKFNILGPLSVEDSYMKTRSTEKLGDLKSAVLEYSKLASQRRNLAIAKESNRRLMLIGAIYGGGAEITKTAEENALKLNDKEILEISKAGAALQQSPVVVQNIKRWLESPDNKKYAEEALSLNKQIKEFAPALLEEKAPAPKVIKPEETARIVVKLSDGRNIRGVSFSVHGSELSINNSRFDVSIPYSVVTSVTIDSPPSSEAHRMDLSIKNEQVSGVISIARENDSLIVKTEEKELRFKTEDLKSAILH</sequence>
<dbReference type="AlphaFoldDB" id="A0A2M9ZQM1"/>
<evidence type="ECO:0000313" key="1">
    <source>
        <dbReference type="EMBL" id="PJZ70415.1"/>
    </source>
</evidence>
<name>A0A2M9ZQM1_9LEPT</name>
<dbReference type="EMBL" id="NPDY01000003">
    <property type="protein sequence ID" value="PJZ70415.1"/>
    <property type="molecule type" value="Genomic_DNA"/>
</dbReference>
<reference evidence="3 4" key="1">
    <citation type="submission" date="2017-07" db="EMBL/GenBank/DDBJ databases">
        <title>Leptospira spp. isolated from tropical soils.</title>
        <authorList>
            <person name="Thibeaux R."/>
            <person name="Iraola G."/>
            <person name="Ferres I."/>
            <person name="Bierque E."/>
            <person name="Girault D."/>
            <person name="Soupe-Gilbert M.-E."/>
            <person name="Picardeau M."/>
            <person name="Goarant C."/>
        </authorList>
    </citation>
    <scope>NUCLEOTIDE SEQUENCE [LARGE SCALE GENOMIC DNA]</scope>
    <source>
        <strain evidence="2 4">FH1-B-B1</strain>
        <strain evidence="1 3">FH1-B-C1</strain>
    </source>
</reference>
<dbReference type="Proteomes" id="UP000231962">
    <property type="component" value="Unassembled WGS sequence"/>
</dbReference>